<feature type="compositionally biased region" description="Polar residues" evidence="2">
    <location>
        <begin position="887"/>
        <end position="906"/>
    </location>
</feature>
<accession>A0A8K0UKY3</accession>
<keyword evidence="1" id="KW-0343">GTPase activation</keyword>
<dbReference type="InterPro" id="IPR001849">
    <property type="entry name" value="PH_domain"/>
</dbReference>
<dbReference type="PROSITE" id="PS50238">
    <property type="entry name" value="RHOGAP"/>
    <property type="match status" value="1"/>
</dbReference>
<feature type="region of interest" description="Disordered" evidence="2">
    <location>
        <begin position="132"/>
        <end position="281"/>
    </location>
</feature>
<dbReference type="Gene3D" id="1.10.555.10">
    <property type="entry name" value="Rho GTPase activation protein"/>
    <property type="match status" value="1"/>
</dbReference>
<dbReference type="GO" id="GO:0005737">
    <property type="term" value="C:cytoplasm"/>
    <property type="evidence" value="ECO:0007669"/>
    <property type="project" value="TreeGrafter"/>
</dbReference>
<gene>
    <name evidence="6" type="ORF">BXZ70DRAFT_897262</name>
</gene>
<evidence type="ECO:0000256" key="2">
    <source>
        <dbReference type="SAM" id="MobiDB-lite"/>
    </source>
</evidence>
<reference evidence="6" key="1">
    <citation type="journal article" date="2021" name="New Phytol.">
        <title>Evolutionary innovations through gain and loss of genes in the ectomycorrhizal Boletales.</title>
        <authorList>
            <person name="Wu G."/>
            <person name="Miyauchi S."/>
            <person name="Morin E."/>
            <person name="Kuo A."/>
            <person name="Drula E."/>
            <person name="Varga T."/>
            <person name="Kohler A."/>
            <person name="Feng B."/>
            <person name="Cao Y."/>
            <person name="Lipzen A."/>
            <person name="Daum C."/>
            <person name="Hundley H."/>
            <person name="Pangilinan J."/>
            <person name="Johnson J."/>
            <person name="Barry K."/>
            <person name="LaButti K."/>
            <person name="Ng V."/>
            <person name="Ahrendt S."/>
            <person name="Min B."/>
            <person name="Choi I.G."/>
            <person name="Park H."/>
            <person name="Plett J.M."/>
            <person name="Magnuson J."/>
            <person name="Spatafora J.W."/>
            <person name="Nagy L.G."/>
            <person name="Henrissat B."/>
            <person name="Grigoriev I.V."/>
            <person name="Yang Z.L."/>
            <person name="Xu J."/>
            <person name="Martin F.M."/>
        </authorList>
    </citation>
    <scope>NUCLEOTIDE SEQUENCE</scope>
    <source>
        <strain evidence="6">KKN 215</strain>
    </source>
</reference>
<dbReference type="GO" id="GO:0005096">
    <property type="term" value="F:GTPase activator activity"/>
    <property type="evidence" value="ECO:0007669"/>
    <property type="project" value="UniProtKB-KW"/>
</dbReference>
<dbReference type="InterPro" id="IPR036871">
    <property type="entry name" value="PX_dom_sf"/>
</dbReference>
<feature type="compositionally biased region" description="Low complexity" evidence="2">
    <location>
        <begin position="24"/>
        <end position="52"/>
    </location>
</feature>
<feature type="compositionally biased region" description="Low complexity" evidence="2">
    <location>
        <begin position="163"/>
        <end position="174"/>
    </location>
</feature>
<dbReference type="PROSITE" id="PS50195">
    <property type="entry name" value="PX"/>
    <property type="match status" value="1"/>
</dbReference>
<feature type="domain" description="Rho-GAP" evidence="5">
    <location>
        <begin position="1078"/>
        <end position="1288"/>
    </location>
</feature>
<dbReference type="CDD" id="cd06093">
    <property type="entry name" value="PX_domain"/>
    <property type="match status" value="1"/>
</dbReference>
<feature type="region of interest" description="Disordered" evidence="2">
    <location>
        <begin position="541"/>
        <end position="563"/>
    </location>
</feature>
<dbReference type="SMART" id="SM00233">
    <property type="entry name" value="PH"/>
    <property type="match status" value="1"/>
</dbReference>
<comment type="caution">
    <text evidence="6">The sequence shown here is derived from an EMBL/GenBank/DDBJ whole genome shotgun (WGS) entry which is preliminary data.</text>
</comment>
<feature type="region of interest" description="Disordered" evidence="2">
    <location>
        <begin position="293"/>
        <end position="448"/>
    </location>
</feature>
<organism evidence="6 7">
    <name type="scientific">Cristinia sonorae</name>
    <dbReference type="NCBI Taxonomy" id="1940300"/>
    <lineage>
        <taxon>Eukaryota</taxon>
        <taxon>Fungi</taxon>
        <taxon>Dikarya</taxon>
        <taxon>Basidiomycota</taxon>
        <taxon>Agaricomycotina</taxon>
        <taxon>Agaricomycetes</taxon>
        <taxon>Agaricomycetidae</taxon>
        <taxon>Agaricales</taxon>
        <taxon>Pleurotineae</taxon>
        <taxon>Stephanosporaceae</taxon>
        <taxon>Cristinia</taxon>
    </lineage>
</organism>
<feature type="compositionally biased region" description="Pro residues" evidence="2">
    <location>
        <begin position="506"/>
        <end position="515"/>
    </location>
</feature>
<dbReference type="Proteomes" id="UP000813824">
    <property type="component" value="Unassembled WGS sequence"/>
</dbReference>
<feature type="region of interest" description="Disordered" evidence="2">
    <location>
        <begin position="463"/>
        <end position="520"/>
    </location>
</feature>
<evidence type="ECO:0000256" key="1">
    <source>
        <dbReference type="ARBA" id="ARBA00022468"/>
    </source>
</evidence>
<sequence length="1432" mass="154760">MNLNIPQVTPVRDNRVQPLRFDASSSQHSSPTTSRTAPNSAAPPASSSAAPSTIPLTIDSVISQHASSSNPPMAALDTVVTDRNTLAAQNTQLWKLIEKQKSGYSHLIKELERVRGERDVFRSKLQAYGENTDSLLKAHREKERREGKETLRATASHTHLRASESNNSNGSAGADIRANLMRAQSDENAVRPGPRTSSRDINMQQTSTTGGRERQNSQTSLQANQSSSSVYLSTSHTASSSNLSNASPTASITQSASSSTASLAERQPIETPRKPSPLQLTTRADSLPSAAAAINTPARSSTSPSGQSPASTRSVDDSSRNGLHSSRSPGTQTPRATQQPNVILLTPATPAPTSTPQRAAPEHRKATLESPVVESSNLSRPQAQSRESRISLPEEAKRYYASMGESPLPSPHLVQAPSGGFPPKSNGTSQLSDSPPPLNGAAETSLAYAKSTESGEFLDMEEDGDSTYASTVGDEPSANNGEVGDYEEEDSVKRPEGKLAAVEDFPLPPSSPPQPGGDVLRMRADDAQSQYSGTTLITSDSATLSDERTPHGHIPPSPQPLARSDTKFRALPLLASDLARTQITVSHSSIRANDRGKEVLSFVIIVQPAGKDAWRVEKLYSDVVTLDGRVRQTLGKSLLKKLMNLPEGRLWKDHAPAKADQRKDALEAYLRSMIALPAKNRDEIVAFFTSDIVREAQKPVSQAGYKEGYLTKRGKNFGGWKTRYFVLQGPSLEYYESRGGTHLGSIVITGAQIGRQQRAQDKQQSDEDNEYRHAFLIIEARKGPGGSNPRHVLCAQSDRERDDWVEELVRYVSGTYNDEDGAVQDEAPSPAQPLVGRSSTSLDQPQPQPVTPVRRPPRKDDTIKGHSAQPPDASNPNLVQNAPPPSDESSMYSHSPVKASTPQSYVEQRPVAVETPLSTSLPSASPLAGTVEDVDIYAAFTQRATSEMGHYPDLVDQRAEFSKGKQGRVSPDQPRRRDKRRSLNPLRSAPIPERDPSPEKDADPHTPRVDAHGKVKISGPMNGTPIPAGYKFGGKDAPAESTSTNDRREKAKSRTFWGFGRHDKASLPAHAPRAVFGVSLEESLEVAQIASLPAIVFRCIQYLEEKKADQEEGIYRLSGSSAVIKALKDRFNMEGDVDLLASDEYWDPHAIAGLLKTFLRELPASILTRDLHLRFLSVIDFVDPQERITELSHLIASLPVANYSLLRALTAHLILIVQNANVNKMTMRNVGIVFSPTLGIPAGVFSLMLGEFKRVFNVDGTWTDEETGGTEVERDAAAELSRRNSRHYSDAAADKLLGLSGRALHASSEDGQSDEGEDISIPEDSGTEETTEQDSVADSPDMSSPSFLVSDHTHSNSSSRPHSHASSVAASRGLNINVAADKASRRQSRMVGLPHSPRPPRDGGANVSPLAPATPRGGSAPHSPVPLPHTPK</sequence>
<feature type="compositionally biased region" description="Low complexity" evidence="2">
    <location>
        <begin position="224"/>
        <end position="264"/>
    </location>
</feature>
<evidence type="ECO:0000259" key="4">
    <source>
        <dbReference type="PROSITE" id="PS50195"/>
    </source>
</evidence>
<dbReference type="Gene3D" id="2.30.29.30">
    <property type="entry name" value="Pleckstrin-homology domain (PH domain)/Phosphotyrosine-binding domain (PTB)"/>
    <property type="match status" value="1"/>
</dbReference>
<evidence type="ECO:0000313" key="6">
    <source>
        <dbReference type="EMBL" id="KAH8093735.1"/>
    </source>
</evidence>
<feature type="domain" description="PX" evidence="4">
    <location>
        <begin position="580"/>
        <end position="695"/>
    </location>
</feature>
<feature type="compositionally biased region" description="Basic and acidic residues" evidence="2">
    <location>
        <begin position="992"/>
        <end position="1013"/>
    </location>
</feature>
<evidence type="ECO:0008006" key="8">
    <source>
        <dbReference type="Google" id="ProtNLM"/>
    </source>
</evidence>
<dbReference type="InterPro" id="IPR050729">
    <property type="entry name" value="Rho-GAP"/>
</dbReference>
<dbReference type="PROSITE" id="PS50003">
    <property type="entry name" value="PH_DOMAIN"/>
    <property type="match status" value="1"/>
</dbReference>
<dbReference type="OrthoDB" id="185175at2759"/>
<feature type="compositionally biased region" description="Low complexity" evidence="2">
    <location>
        <begin position="297"/>
        <end position="312"/>
    </location>
</feature>
<dbReference type="SUPFAM" id="SSF50729">
    <property type="entry name" value="PH domain-like"/>
    <property type="match status" value="1"/>
</dbReference>
<dbReference type="GO" id="GO:0007165">
    <property type="term" value="P:signal transduction"/>
    <property type="evidence" value="ECO:0007669"/>
    <property type="project" value="InterPro"/>
</dbReference>
<feature type="region of interest" description="Disordered" evidence="2">
    <location>
        <begin position="1"/>
        <end position="52"/>
    </location>
</feature>
<dbReference type="Pfam" id="PF00169">
    <property type="entry name" value="PH"/>
    <property type="match status" value="1"/>
</dbReference>
<evidence type="ECO:0000313" key="7">
    <source>
        <dbReference type="Proteomes" id="UP000813824"/>
    </source>
</evidence>
<feature type="domain" description="PH" evidence="3">
    <location>
        <begin position="703"/>
        <end position="813"/>
    </location>
</feature>
<feature type="region of interest" description="Disordered" evidence="2">
    <location>
        <begin position="1304"/>
        <end position="1432"/>
    </location>
</feature>
<dbReference type="Pfam" id="PF00787">
    <property type="entry name" value="PX"/>
    <property type="match status" value="1"/>
</dbReference>
<feature type="compositionally biased region" description="Low complexity" evidence="2">
    <location>
        <begin position="1355"/>
        <end position="1371"/>
    </location>
</feature>
<dbReference type="CDD" id="cd13277">
    <property type="entry name" value="PH_Bem3"/>
    <property type="match status" value="1"/>
</dbReference>
<dbReference type="SUPFAM" id="SSF64268">
    <property type="entry name" value="PX domain"/>
    <property type="match status" value="1"/>
</dbReference>
<keyword evidence="7" id="KW-1185">Reference proteome</keyword>
<feature type="compositionally biased region" description="Polar residues" evidence="2">
    <location>
        <begin position="320"/>
        <end position="341"/>
    </location>
</feature>
<protein>
    <recommendedName>
        <fullName evidence="8">RhoGAP-domain-containing protein</fullName>
    </recommendedName>
</protein>
<feature type="compositionally biased region" description="Acidic residues" evidence="2">
    <location>
        <begin position="1311"/>
        <end position="1332"/>
    </location>
</feature>
<feature type="compositionally biased region" description="Polar residues" evidence="2">
    <location>
        <begin position="373"/>
        <end position="385"/>
    </location>
</feature>
<dbReference type="Gene3D" id="3.30.1520.10">
    <property type="entry name" value="Phox-like domain"/>
    <property type="match status" value="1"/>
</dbReference>
<dbReference type="Pfam" id="PF00620">
    <property type="entry name" value="RhoGAP"/>
    <property type="match status" value="1"/>
</dbReference>
<feature type="compositionally biased region" description="Basic and acidic residues" evidence="2">
    <location>
        <begin position="386"/>
        <end position="398"/>
    </location>
</feature>
<dbReference type="GO" id="GO:0035091">
    <property type="term" value="F:phosphatidylinositol binding"/>
    <property type="evidence" value="ECO:0007669"/>
    <property type="project" value="InterPro"/>
</dbReference>
<dbReference type="InterPro" id="IPR000198">
    <property type="entry name" value="RhoGAP_dom"/>
</dbReference>
<dbReference type="InterPro" id="IPR011993">
    <property type="entry name" value="PH-like_dom_sf"/>
</dbReference>
<feature type="region of interest" description="Disordered" evidence="2">
    <location>
        <begin position="816"/>
        <end position="907"/>
    </location>
</feature>
<feature type="compositionally biased region" description="Polar residues" evidence="2">
    <location>
        <begin position="195"/>
        <end position="223"/>
    </location>
</feature>
<dbReference type="SUPFAM" id="SSF48350">
    <property type="entry name" value="GTPase activation domain, GAP"/>
    <property type="match status" value="1"/>
</dbReference>
<dbReference type="EMBL" id="JAEVFJ010000028">
    <property type="protein sequence ID" value="KAH8093735.1"/>
    <property type="molecule type" value="Genomic_DNA"/>
</dbReference>
<dbReference type="PANTHER" id="PTHR23176">
    <property type="entry name" value="RHO/RAC/CDC GTPASE-ACTIVATING PROTEIN"/>
    <property type="match status" value="1"/>
</dbReference>
<feature type="compositionally biased region" description="Polar residues" evidence="2">
    <location>
        <begin position="1333"/>
        <end position="1347"/>
    </location>
</feature>
<feature type="compositionally biased region" description="Basic and acidic residues" evidence="2">
    <location>
        <begin position="136"/>
        <end position="151"/>
    </location>
</feature>
<feature type="compositionally biased region" description="Low complexity" evidence="2">
    <location>
        <begin position="346"/>
        <end position="359"/>
    </location>
</feature>
<feature type="compositionally biased region" description="Pro residues" evidence="2">
    <location>
        <begin position="1423"/>
        <end position="1432"/>
    </location>
</feature>
<evidence type="ECO:0000259" key="3">
    <source>
        <dbReference type="PROSITE" id="PS50003"/>
    </source>
</evidence>
<name>A0A8K0UKY3_9AGAR</name>
<proteinExistence type="predicted"/>
<dbReference type="SMART" id="SM00324">
    <property type="entry name" value="RhoGAP"/>
    <property type="match status" value="1"/>
</dbReference>
<dbReference type="InterPro" id="IPR001683">
    <property type="entry name" value="PX_dom"/>
</dbReference>
<evidence type="ECO:0000259" key="5">
    <source>
        <dbReference type="PROSITE" id="PS50238"/>
    </source>
</evidence>
<dbReference type="InterPro" id="IPR008936">
    <property type="entry name" value="Rho_GTPase_activation_prot"/>
</dbReference>
<dbReference type="PANTHER" id="PTHR23176:SF129">
    <property type="entry name" value="RHO GTPASE ACTIVATING PROTEIN AT 16F, ISOFORM E-RELATED"/>
    <property type="match status" value="1"/>
</dbReference>
<feature type="region of interest" description="Disordered" evidence="2">
    <location>
        <begin position="958"/>
        <end position="1051"/>
    </location>
</feature>